<evidence type="ECO:0000256" key="1">
    <source>
        <dbReference type="ARBA" id="ARBA00022603"/>
    </source>
</evidence>
<evidence type="ECO:0008006" key="5">
    <source>
        <dbReference type="Google" id="ProtNLM"/>
    </source>
</evidence>
<protein>
    <recommendedName>
        <fullName evidence="5">DNA (cytosine-5-)-methyltransferase</fullName>
    </recommendedName>
</protein>
<gene>
    <name evidence="4" type="ORF">LCGC14_1052820</name>
</gene>
<dbReference type="EMBL" id="LAZR01004414">
    <property type="protein sequence ID" value="KKN08813.1"/>
    <property type="molecule type" value="Genomic_DNA"/>
</dbReference>
<evidence type="ECO:0000256" key="3">
    <source>
        <dbReference type="ARBA" id="ARBA00022691"/>
    </source>
</evidence>
<keyword evidence="1" id="KW-0489">Methyltransferase</keyword>
<accession>A0A0F9QUE7</accession>
<evidence type="ECO:0000256" key="2">
    <source>
        <dbReference type="ARBA" id="ARBA00022679"/>
    </source>
</evidence>
<dbReference type="PROSITE" id="PS00094">
    <property type="entry name" value="C5_MTASE_1"/>
    <property type="match status" value="1"/>
</dbReference>
<proteinExistence type="predicted"/>
<dbReference type="InterPro" id="IPR029063">
    <property type="entry name" value="SAM-dependent_MTases_sf"/>
</dbReference>
<sequence length="201" mass="22251">MRILDLFCGAGGASMGYHQAFPDAEIVGVDIVEQPEYPFTFVLGDALAADVEGFDFVHASPPCQAFSTITPTVHSHVDLIAATRSRIQHLPYVIENVPQAPLRRDLMLCGSMFGMQVQRHRMFEHNLGLILAPACNHKAWRDNGRPWTCTGEGGACSTEHSQKPGPISEWQELMGMPWVTKKKSIAEAIPPAYTRWIGEHL</sequence>
<dbReference type="SUPFAM" id="SSF53335">
    <property type="entry name" value="S-adenosyl-L-methionine-dependent methyltransferases"/>
    <property type="match status" value="1"/>
</dbReference>
<dbReference type="AlphaFoldDB" id="A0A0F9QUE7"/>
<dbReference type="Gene3D" id="3.40.50.150">
    <property type="entry name" value="Vaccinia Virus protein VP39"/>
    <property type="match status" value="1"/>
</dbReference>
<dbReference type="GO" id="GO:0008168">
    <property type="term" value="F:methyltransferase activity"/>
    <property type="evidence" value="ECO:0007669"/>
    <property type="project" value="UniProtKB-KW"/>
</dbReference>
<reference evidence="4" key="1">
    <citation type="journal article" date="2015" name="Nature">
        <title>Complex archaea that bridge the gap between prokaryotes and eukaryotes.</title>
        <authorList>
            <person name="Spang A."/>
            <person name="Saw J.H."/>
            <person name="Jorgensen S.L."/>
            <person name="Zaremba-Niedzwiedzka K."/>
            <person name="Martijn J."/>
            <person name="Lind A.E."/>
            <person name="van Eijk R."/>
            <person name="Schleper C."/>
            <person name="Guy L."/>
            <person name="Ettema T.J."/>
        </authorList>
    </citation>
    <scope>NUCLEOTIDE SEQUENCE</scope>
</reference>
<keyword evidence="3" id="KW-0949">S-adenosyl-L-methionine</keyword>
<comment type="caution">
    <text evidence="4">The sequence shown here is derived from an EMBL/GenBank/DDBJ whole genome shotgun (WGS) entry which is preliminary data.</text>
</comment>
<name>A0A0F9QUE7_9ZZZZ</name>
<dbReference type="GO" id="GO:0032259">
    <property type="term" value="P:methylation"/>
    <property type="evidence" value="ECO:0007669"/>
    <property type="project" value="UniProtKB-KW"/>
</dbReference>
<organism evidence="4">
    <name type="scientific">marine sediment metagenome</name>
    <dbReference type="NCBI Taxonomy" id="412755"/>
    <lineage>
        <taxon>unclassified sequences</taxon>
        <taxon>metagenomes</taxon>
        <taxon>ecological metagenomes</taxon>
    </lineage>
</organism>
<dbReference type="InterPro" id="IPR018117">
    <property type="entry name" value="C5_DNA_meth_AS"/>
</dbReference>
<evidence type="ECO:0000313" key="4">
    <source>
        <dbReference type="EMBL" id="KKN08813.1"/>
    </source>
</evidence>
<keyword evidence="2" id="KW-0808">Transferase</keyword>